<feature type="domain" description="Flagellar motor switch protein FliN-like C-terminal" evidence="10">
    <location>
        <begin position="145"/>
        <end position="212"/>
    </location>
</feature>
<dbReference type="InterPro" id="IPR036429">
    <property type="entry name" value="SpoA-like_sf"/>
</dbReference>
<evidence type="ECO:0000256" key="9">
    <source>
        <dbReference type="ARBA" id="ARBA00023143"/>
    </source>
</evidence>
<comment type="subcellular location">
    <subcellularLocation>
        <location evidence="1">Bacterial flagellum basal body</location>
    </subcellularLocation>
    <subcellularLocation>
        <location evidence="2">Cell membrane</location>
        <topology evidence="2">Peripheral membrane protein</topology>
    </subcellularLocation>
</comment>
<dbReference type="GO" id="GO:0009425">
    <property type="term" value="C:bacterial-type flagellum basal body"/>
    <property type="evidence" value="ECO:0007669"/>
    <property type="project" value="UniProtKB-SubCell"/>
</dbReference>
<reference evidence="11 12" key="1">
    <citation type="journal article" date="2018" name="ISME J.">
        <title>A methanotrophic archaeon couples anaerobic oxidation of methane to Fe(III) reduction.</title>
        <authorList>
            <person name="Cai C."/>
            <person name="Leu A.O."/>
            <person name="Xie G.J."/>
            <person name="Guo J."/>
            <person name="Feng Y."/>
            <person name="Zhao J.X."/>
            <person name="Tyson G.W."/>
            <person name="Yuan Z."/>
            <person name="Hu S."/>
        </authorList>
    </citation>
    <scope>NUCLEOTIDE SEQUENCE [LARGE SCALE GENOMIC DNA]</scope>
    <source>
        <strain evidence="11">FeB_12</strain>
    </source>
</reference>
<evidence type="ECO:0000313" key="12">
    <source>
        <dbReference type="Proteomes" id="UP000250918"/>
    </source>
</evidence>
<comment type="caution">
    <text evidence="11">The sequence shown here is derived from an EMBL/GenBank/DDBJ whole genome shotgun (WGS) entry which is preliminary data.</text>
</comment>
<keyword evidence="9" id="KW-0975">Bacterial flagellum</keyword>
<proteinExistence type="inferred from homology"/>
<dbReference type="GO" id="GO:0071978">
    <property type="term" value="P:bacterial-type flagellum-dependent swarming motility"/>
    <property type="evidence" value="ECO:0007669"/>
    <property type="project" value="TreeGrafter"/>
</dbReference>
<evidence type="ECO:0000256" key="5">
    <source>
        <dbReference type="ARBA" id="ARBA00022475"/>
    </source>
</evidence>
<evidence type="ECO:0000259" key="10">
    <source>
        <dbReference type="Pfam" id="PF01052"/>
    </source>
</evidence>
<dbReference type="SUPFAM" id="SSF103039">
    <property type="entry name" value="CheC-like"/>
    <property type="match status" value="1"/>
</dbReference>
<keyword evidence="11" id="KW-0966">Cell projection</keyword>
<sequence length="224" mass="25638">HPLEALSLVDFNPTLTFALIDRMFGGHGKVLETERELTGIERSVVSRLVQRLYGELRKSWEHIVRVEIEQISFETNPQFIQIVPPGETVVVISFQVKLFQSTGLMTICYPYVALEPIISKLSAQNWIDATKRKNLEVDRATNLQNLHEVNADVSAVLLRSRIKMRDFLQLQIGDVIPSERKITESIDICVNRRRKFIARPGLAAKKRAFQVIAVDDRMSKEKAR</sequence>
<evidence type="ECO:0000256" key="8">
    <source>
        <dbReference type="ARBA" id="ARBA00023136"/>
    </source>
</evidence>
<dbReference type="InterPro" id="IPR001689">
    <property type="entry name" value="Flag_FliM"/>
</dbReference>
<evidence type="ECO:0000256" key="3">
    <source>
        <dbReference type="ARBA" id="ARBA00011049"/>
    </source>
</evidence>
<dbReference type="GO" id="GO:0050918">
    <property type="term" value="P:positive chemotaxis"/>
    <property type="evidence" value="ECO:0007669"/>
    <property type="project" value="TreeGrafter"/>
</dbReference>
<evidence type="ECO:0000256" key="6">
    <source>
        <dbReference type="ARBA" id="ARBA00022500"/>
    </source>
</evidence>
<dbReference type="EMBL" id="PQAP01000193">
    <property type="protein sequence ID" value="PWB68684.1"/>
    <property type="molecule type" value="Genomic_DNA"/>
</dbReference>
<comment type="similarity">
    <text evidence="3">Belongs to the FliM family.</text>
</comment>
<keyword evidence="6" id="KW-0145">Chemotaxis</keyword>
<dbReference type="InterPro" id="IPR001543">
    <property type="entry name" value="FliN-like_C"/>
</dbReference>
<dbReference type="Proteomes" id="UP000250918">
    <property type="component" value="Unassembled WGS sequence"/>
</dbReference>
<dbReference type="SUPFAM" id="SSF101801">
    <property type="entry name" value="Surface presentation of antigens (SPOA)"/>
    <property type="match status" value="1"/>
</dbReference>
<dbReference type="PANTHER" id="PTHR30034">
    <property type="entry name" value="FLAGELLAR MOTOR SWITCH PROTEIN FLIM"/>
    <property type="match status" value="1"/>
</dbReference>
<feature type="non-terminal residue" evidence="11">
    <location>
        <position position="1"/>
    </location>
</feature>
<keyword evidence="11" id="KW-0282">Flagellum</keyword>
<dbReference type="Gene3D" id="2.30.330.10">
    <property type="entry name" value="SpoA-like"/>
    <property type="match status" value="1"/>
</dbReference>
<dbReference type="PANTHER" id="PTHR30034:SF6">
    <property type="entry name" value="YOP PROTEINS TRANSLOCATION PROTEIN Q"/>
    <property type="match status" value="1"/>
</dbReference>
<keyword evidence="5" id="KW-1003">Cell membrane</keyword>
<protein>
    <recommendedName>
        <fullName evidence="4">Flagellar motor switch protein FliM</fullName>
    </recommendedName>
</protein>
<dbReference type="Pfam" id="PF01052">
    <property type="entry name" value="FliMN_C"/>
    <property type="match status" value="1"/>
</dbReference>
<organism evidence="11 12">
    <name type="scientific">candidate division GN15 bacterium</name>
    <dbReference type="NCBI Taxonomy" id="2072418"/>
    <lineage>
        <taxon>Bacteria</taxon>
        <taxon>candidate division GN15</taxon>
    </lineage>
</organism>
<gene>
    <name evidence="11" type="ORF">C3F09_11075</name>
</gene>
<dbReference type="Gene3D" id="3.40.1550.10">
    <property type="entry name" value="CheC-like"/>
    <property type="match status" value="1"/>
</dbReference>
<dbReference type="Pfam" id="PF02154">
    <property type="entry name" value="FliM"/>
    <property type="match status" value="1"/>
</dbReference>
<dbReference type="GO" id="GO:0003774">
    <property type="term" value="F:cytoskeletal motor activity"/>
    <property type="evidence" value="ECO:0007669"/>
    <property type="project" value="InterPro"/>
</dbReference>
<dbReference type="PRINTS" id="PR00955">
    <property type="entry name" value="FLGMOTORFLIM"/>
</dbReference>
<dbReference type="AlphaFoldDB" id="A0A855X3I0"/>
<dbReference type="GO" id="GO:0005886">
    <property type="term" value="C:plasma membrane"/>
    <property type="evidence" value="ECO:0007669"/>
    <property type="project" value="UniProtKB-SubCell"/>
</dbReference>
<name>A0A855X3I0_9BACT</name>
<keyword evidence="11" id="KW-0969">Cilium</keyword>
<keyword evidence="7" id="KW-0283">Flagellar rotation</keyword>
<dbReference type="CDD" id="cd17908">
    <property type="entry name" value="FliM"/>
    <property type="match status" value="1"/>
</dbReference>
<evidence type="ECO:0000256" key="1">
    <source>
        <dbReference type="ARBA" id="ARBA00004117"/>
    </source>
</evidence>
<dbReference type="InterPro" id="IPR028976">
    <property type="entry name" value="CheC-like_sf"/>
</dbReference>
<evidence type="ECO:0000256" key="7">
    <source>
        <dbReference type="ARBA" id="ARBA00022779"/>
    </source>
</evidence>
<accession>A0A855X3I0</accession>
<keyword evidence="8" id="KW-0472">Membrane</keyword>
<evidence type="ECO:0000313" key="11">
    <source>
        <dbReference type="EMBL" id="PWB68684.1"/>
    </source>
</evidence>
<evidence type="ECO:0000256" key="4">
    <source>
        <dbReference type="ARBA" id="ARBA00021898"/>
    </source>
</evidence>
<evidence type="ECO:0000256" key="2">
    <source>
        <dbReference type="ARBA" id="ARBA00004202"/>
    </source>
</evidence>